<evidence type="ECO:0000313" key="2">
    <source>
        <dbReference type="Proteomes" id="UP000622707"/>
    </source>
</evidence>
<keyword evidence="2" id="KW-1185">Reference proteome</keyword>
<dbReference type="RefSeq" id="WP_201690792.1">
    <property type="nucleotide sequence ID" value="NZ_JAEQND010000008.1"/>
</dbReference>
<gene>
    <name evidence="1" type="ORF">JI746_15860</name>
</gene>
<protein>
    <submittedName>
        <fullName evidence="1">Uncharacterized protein</fullName>
    </submittedName>
</protein>
<accession>A0ABS1JR11</accession>
<dbReference type="EMBL" id="JAEQND010000008">
    <property type="protein sequence ID" value="MBL0426591.1"/>
    <property type="molecule type" value="Genomic_DNA"/>
</dbReference>
<sequence>MDLLHEAPGGFDGIANAFAMARLLPTSHRMDVKIGLMHQGVLFAVGRLDGYRQVNFFADHVRAQGWHEHLLGGDADMHGCDMLFAHPADAAAPEEDPSFIRRAPVELWPAATESSHADP</sequence>
<name>A0ABS1JR11_9BURK</name>
<proteinExistence type="predicted"/>
<reference evidence="1 2" key="1">
    <citation type="journal article" date="2017" name="Int. J. Syst. Evol. Microbiol.">
        <title>Ramlibacter alkalitolerans sp. nov., alkali-tolerant bacterium isolated from soil of ginseng.</title>
        <authorList>
            <person name="Lee D.H."/>
            <person name="Cha C.J."/>
        </authorList>
    </citation>
    <scope>NUCLEOTIDE SEQUENCE [LARGE SCALE GENOMIC DNA]</scope>
    <source>
        <strain evidence="1 2">KACC 19305</strain>
    </source>
</reference>
<dbReference type="Proteomes" id="UP000622707">
    <property type="component" value="Unassembled WGS sequence"/>
</dbReference>
<comment type="caution">
    <text evidence="1">The sequence shown here is derived from an EMBL/GenBank/DDBJ whole genome shotgun (WGS) entry which is preliminary data.</text>
</comment>
<evidence type="ECO:0000313" key="1">
    <source>
        <dbReference type="EMBL" id="MBL0426591.1"/>
    </source>
</evidence>
<organism evidence="1 2">
    <name type="scientific">Ramlibacter alkalitolerans</name>
    <dbReference type="NCBI Taxonomy" id="2039631"/>
    <lineage>
        <taxon>Bacteria</taxon>
        <taxon>Pseudomonadati</taxon>
        <taxon>Pseudomonadota</taxon>
        <taxon>Betaproteobacteria</taxon>
        <taxon>Burkholderiales</taxon>
        <taxon>Comamonadaceae</taxon>
        <taxon>Ramlibacter</taxon>
    </lineage>
</organism>